<gene>
    <name evidence="2" type="ORF">HNAJ_LOCUS7811</name>
</gene>
<protein>
    <submittedName>
        <fullName evidence="2 4">Uncharacterized protein</fullName>
    </submittedName>
</protein>
<evidence type="ECO:0000313" key="4">
    <source>
        <dbReference type="WBParaSite" id="HNAJ_0000781501-mRNA-1"/>
    </source>
</evidence>
<dbReference type="Pfam" id="PF10961">
    <property type="entry name" value="SelK_SelG"/>
    <property type="match status" value="1"/>
</dbReference>
<dbReference type="OrthoDB" id="167295at2759"/>
<organism evidence="4">
    <name type="scientific">Rodentolepis nana</name>
    <name type="common">Dwarf tapeworm</name>
    <name type="synonym">Hymenolepis nana</name>
    <dbReference type="NCBI Taxonomy" id="102285"/>
    <lineage>
        <taxon>Eukaryota</taxon>
        <taxon>Metazoa</taxon>
        <taxon>Spiralia</taxon>
        <taxon>Lophotrochozoa</taxon>
        <taxon>Platyhelminthes</taxon>
        <taxon>Cestoda</taxon>
        <taxon>Eucestoda</taxon>
        <taxon>Cyclophyllidea</taxon>
        <taxon>Hymenolepididae</taxon>
        <taxon>Rodentolepis</taxon>
    </lineage>
</organism>
<dbReference type="EMBL" id="UZAE01012132">
    <property type="protein sequence ID" value="VDO03671.1"/>
    <property type="molecule type" value="Genomic_DNA"/>
</dbReference>
<dbReference type="Proteomes" id="UP000278807">
    <property type="component" value="Unassembled WGS sequence"/>
</dbReference>
<name>A0A0R3TKT9_RODNA</name>
<dbReference type="InterPro" id="IPR024491">
    <property type="entry name" value="Se_SelK/SelG"/>
</dbReference>
<dbReference type="AlphaFoldDB" id="A0A0R3TKT9"/>
<reference evidence="2 3" key="2">
    <citation type="submission" date="2018-11" db="EMBL/GenBank/DDBJ databases">
        <authorList>
            <consortium name="Pathogen Informatics"/>
        </authorList>
    </citation>
    <scope>NUCLEOTIDE SEQUENCE [LARGE SCALE GENOMIC DNA]</scope>
</reference>
<feature type="region of interest" description="Disordered" evidence="1">
    <location>
        <begin position="46"/>
        <end position="68"/>
    </location>
</feature>
<evidence type="ECO:0000313" key="2">
    <source>
        <dbReference type="EMBL" id="VDO03671.1"/>
    </source>
</evidence>
<sequence>MPYVTSTGELVESEPWSLRYVVRVIGEAVNVISLFFTSMMPFDVGDSRRNSNQRRPSGRNTSNVGRPRRLGKSLDIFCLSYAINFTKSSD</sequence>
<dbReference type="STRING" id="102285.A0A0R3TKT9"/>
<accession>A0A0R3TKT9</accession>
<evidence type="ECO:0000313" key="3">
    <source>
        <dbReference type="Proteomes" id="UP000278807"/>
    </source>
</evidence>
<evidence type="ECO:0000256" key="1">
    <source>
        <dbReference type="SAM" id="MobiDB-lite"/>
    </source>
</evidence>
<proteinExistence type="predicted"/>
<dbReference type="WBParaSite" id="HNAJ_0000781501-mRNA-1">
    <property type="protein sequence ID" value="HNAJ_0000781501-mRNA-1"/>
    <property type="gene ID" value="HNAJ_0000781501"/>
</dbReference>
<keyword evidence="3" id="KW-1185">Reference proteome</keyword>
<feature type="compositionally biased region" description="Polar residues" evidence="1">
    <location>
        <begin position="53"/>
        <end position="64"/>
    </location>
</feature>
<reference evidence="4" key="1">
    <citation type="submission" date="2017-02" db="UniProtKB">
        <authorList>
            <consortium name="WormBaseParasite"/>
        </authorList>
    </citation>
    <scope>IDENTIFICATION</scope>
</reference>